<dbReference type="GO" id="GO:0006799">
    <property type="term" value="P:polyphosphate biosynthetic process"/>
    <property type="evidence" value="ECO:0007669"/>
    <property type="project" value="UniProtKB-ARBA"/>
</dbReference>
<dbReference type="STRING" id="1121316.SAMN02745207_02600"/>
<dbReference type="Gene3D" id="3.20.100.30">
    <property type="entry name" value="VTC, catalytic tunnel domain"/>
    <property type="match status" value="1"/>
</dbReference>
<dbReference type="AlphaFoldDB" id="A0A1M5W0H2"/>
<evidence type="ECO:0000313" key="2">
    <source>
        <dbReference type="EMBL" id="SHH81012.1"/>
    </source>
</evidence>
<name>A0A1M5W0H2_9CLOT</name>
<feature type="domain" description="VTC" evidence="1">
    <location>
        <begin position="9"/>
        <end position="229"/>
    </location>
</feature>
<dbReference type="Proteomes" id="UP000184447">
    <property type="component" value="Unassembled WGS sequence"/>
</dbReference>
<dbReference type="OrthoDB" id="9784042at2"/>
<reference evidence="2 3" key="1">
    <citation type="submission" date="2016-11" db="EMBL/GenBank/DDBJ databases">
        <authorList>
            <person name="Jaros S."/>
            <person name="Januszkiewicz K."/>
            <person name="Wedrychowicz H."/>
        </authorList>
    </citation>
    <scope>NUCLEOTIDE SEQUENCE [LARGE SCALE GENOMIC DNA]</scope>
    <source>
        <strain evidence="2 3">DSM 8605</strain>
    </source>
</reference>
<dbReference type="CDD" id="cd07750">
    <property type="entry name" value="PolyPPase_VTC_like"/>
    <property type="match status" value="1"/>
</dbReference>
<proteinExistence type="predicted"/>
<protein>
    <submittedName>
        <fullName evidence="2">VTC domain-containing protein</fullName>
    </submittedName>
</protein>
<sequence>MVTKSINLRHEHKYLLPYGNYIQIRNILYKIMKLDKHTLNNEGYHVRSVYFDDLYNTSLKEKLAGIKVRKKYRIRTYNFSSETIKLEIKEKYGDYTNKRSNNISKEEYKKIIHKDIDFLLTSNSEIKKEYYIEMKNNLLKPKVVVDYYREAYILPYNNIRITFDKNLSVANAFENIFSSNLKTNELPKEYSLIMEVKYDNFLPSHIKSVLEMFSLNKLSVSKYLLCREQLT</sequence>
<dbReference type="InterPro" id="IPR018966">
    <property type="entry name" value="VTC_domain"/>
</dbReference>
<keyword evidence="3" id="KW-1185">Reference proteome</keyword>
<dbReference type="Pfam" id="PF09359">
    <property type="entry name" value="VTC"/>
    <property type="match status" value="1"/>
</dbReference>
<organism evidence="2 3">
    <name type="scientific">Clostridium grantii DSM 8605</name>
    <dbReference type="NCBI Taxonomy" id="1121316"/>
    <lineage>
        <taxon>Bacteria</taxon>
        <taxon>Bacillati</taxon>
        <taxon>Bacillota</taxon>
        <taxon>Clostridia</taxon>
        <taxon>Eubacteriales</taxon>
        <taxon>Clostridiaceae</taxon>
        <taxon>Clostridium</taxon>
    </lineage>
</organism>
<dbReference type="InterPro" id="IPR042267">
    <property type="entry name" value="VTC_sf"/>
</dbReference>
<accession>A0A1M5W0H2</accession>
<evidence type="ECO:0000313" key="3">
    <source>
        <dbReference type="Proteomes" id="UP000184447"/>
    </source>
</evidence>
<evidence type="ECO:0000259" key="1">
    <source>
        <dbReference type="Pfam" id="PF09359"/>
    </source>
</evidence>
<dbReference type="EMBL" id="FQXM01000014">
    <property type="protein sequence ID" value="SHH81012.1"/>
    <property type="molecule type" value="Genomic_DNA"/>
</dbReference>
<gene>
    <name evidence="2" type="ORF">SAMN02745207_02600</name>
</gene>